<protein>
    <submittedName>
        <fullName evidence="1">Uncharacterized protein</fullName>
    </submittedName>
</protein>
<dbReference type="Proteomes" id="UP000287830">
    <property type="component" value="Unassembled WGS sequence"/>
</dbReference>
<dbReference type="EMBL" id="BHZC01000001">
    <property type="protein sequence ID" value="GCD35392.1"/>
    <property type="molecule type" value="Genomic_DNA"/>
</dbReference>
<evidence type="ECO:0000313" key="1">
    <source>
        <dbReference type="EMBL" id="GCD35392.1"/>
    </source>
</evidence>
<comment type="caution">
    <text evidence="1">The sequence shown here is derived from an EMBL/GenBank/DDBJ whole genome shotgun (WGS) entry which is preliminary data.</text>
</comment>
<proteinExistence type="predicted"/>
<dbReference type="GeneID" id="95622070"/>
<sequence length="84" mass="9189">MSAHSSTANAAAIAAGWPPTRRPVRVAPAQVRTLQPPTRDRIRQVPAVHSLADRLRAVVRRRWHEAQRAAAMQVPAGTVKRGRA</sequence>
<name>A0A7U9PWK5_9ACTN</name>
<reference evidence="1 2" key="1">
    <citation type="submission" date="2018-11" db="EMBL/GenBank/DDBJ databases">
        <title>Whole genome sequence of Streptomyces chrestomyceticus NBRC 13444(T).</title>
        <authorList>
            <person name="Komaki H."/>
            <person name="Tamura T."/>
        </authorList>
    </citation>
    <scope>NUCLEOTIDE SEQUENCE [LARGE SCALE GENOMIC DNA]</scope>
    <source>
        <strain evidence="1 2">NBRC 13444</strain>
    </source>
</reference>
<organism evidence="1 2">
    <name type="scientific">Streptomyces chrestomyceticus JCM 4735</name>
    <dbReference type="NCBI Taxonomy" id="1306181"/>
    <lineage>
        <taxon>Bacteria</taxon>
        <taxon>Bacillati</taxon>
        <taxon>Actinomycetota</taxon>
        <taxon>Actinomycetes</taxon>
        <taxon>Kitasatosporales</taxon>
        <taxon>Streptomycetaceae</taxon>
        <taxon>Streptomyces</taxon>
    </lineage>
</organism>
<accession>A0A7U9PWK5</accession>
<evidence type="ECO:0000313" key="2">
    <source>
        <dbReference type="Proteomes" id="UP000287830"/>
    </source>
</evidence>
<gene>
    <name evidence="1" type="ORF">OEIGOIKO_03135</name>
</gene>
<dbReference type="AlphaFoldDB" id="A0A7U9PWK5"/>
<dbReference type="RefSeq" id="WP_125045341.1">
    <property type="nucleotide sequence ID" value="NZ_BHZC01000001.1"/>
</dbReference>